<dbReference type="GO" id="GO:0016301">
    <property type="term" value="F:kinase activity"/>
    <property type="evidence" value="ECO:0007669"/>
    <property type="project" value="UniProtKB-KW"/>
</dbReference>
<reference evidence="1" key="1">
    <citation type="submission" date="2018-02" db="EMBL/GenBank/DDBJ databases">
        <title>Rhizophora mucronata_Transcriptome.</title>
        <authorList>
            <person name="Meera S.P."/>
            <person name="Sreeshan A."/>
            <person name="Augustine A."/>
        </authorList>
    </citation>
    <scope>NUCLEOTIDE SEQUENCE</scope>
    <source>
        <tissue evidence="1">Leaf</tissue>
    </source>
</reference>
<organism evidence="1">
    <name type="scientific">Rhizophora mucronata</name>
    <name type="common">Asiatic mangrove</name>
    <dbReference type="NCBI Taxonomy" id="61149"/>
    <lineage>
        <taxon>Eukaryota</taxon>
        <taxon>Viridiplantae</taxon>
        <taxon>Streptophyta</taxon>
        <taxon>Embryophyta</taxon>
        <taxon>Tracheophyta</taxon>
        <taxon>Spermatophyta</taxon>
        <taxon>Magnoliopsida</taxon>
        <taxon>eudicotyledons</taxon>
        <taxon>Gunneridae</taxon>
        <taxon>Pentapetalae</taxon>
        <taxon>rosids</taxon>
        <taxon>fabids</taxon>
        <taxon>Malpighiales</taxon>
        <taxon>Rhizophoraceae</taxon>
        <taxon>Rhizophora</taxon>
    </lineage>
</organism>
<keyword evidence="1" id="KW-0808">Transferase</keyword>
<name>A0A2P2JBT9_RHIMU</name>
<sequence>MFDVHRCHQRLCTMLLQKFDHFMIFIIYSICKRSASPLIFGVNFGAFIK</sequence>
<keyword evidence="1" id="KW-0418">Kinase</keyword>
<protein>
    <submittedName>
        <fullName evidence="1">Ankyrin protein kinase</fullName>
    </submittedName>
</protein>
<dbReference type="AlphaFoldDB" id="A0A2P2JBT9"/>
<proteinExistence type="predicted"/>
<evidence type="ECO:0000313" key="1">
    <source>
        <dbReference type="EMBL" id="MBW90922.1"/>
    </source>
</evidence>
<accession>A0A2P2JBT9</accession>
<dbReference type="EMBL" id="GGEC01010439">
    <property type="protein sequence ID" value="MBW90922.1"/>
    <property type="molecule type" value="Transcribed_RNA"/>
</dbReference>